<name>M6UXF6_9LEPT</name>
<feature type="non-terminal residue" evidence="1">
    <location>
        <position position="227"/>
    </location>
</feature>
<dbReference type="Gene3D" id="2.180.10.10">
    <property type="entry name" value="RHS repeat-associated core"/>
    <property type="match status" value="1"/>
</dbReference>
<dbReference type="InterPro" id="IPR006530">
    <property type="entry name" value="YD"/>
</dbReference>
<gene>
    <name evidence="1" type="ORF">LEP1GSC187_0581</name>
</gene>
<dbReference type="InterPro" id="IPR031325">
    <property type="entry name" value="RHS_repeat"/>
</dbReference>
<protein>
    <submittedName>
        <fullName evidence="1">RHS repeat protein</fullName>
    </submittedName>
</protein>
<dbReference type="InterPro" id="IPR050708">
    <property type="entry name" value="T6SS_VgrG/RHS"/>
</dbReference>
<dbReference type="PANTHER" id="PTHR32305">
    <property type="match status" value="1"/>
</dbReference>
<reference evidence="1 2" key="1">
    <citation type="submission" date="2013-01" db="EMBL/GenBank/DDBJ databases">
        <authorList>
            <person name="Harkins D.M."/>
            <person name="Durkin A.S."/>
            <person name="Brinkac L.M."/>
            <person name="Haft D.H."/>
            <person name="Selengut J.D."/>
            <person name="Sanka R."/>
            <person name="DePew J."/>
            <person name="Purushe J."/>
            <person name="Matthias M.A."/>
            <person name="Vinetz J.M."/>
            <person name="Sutton G.G."/>
            <person name="Nierman W.C."/>
            <person name="Fouts D.E."/>
        </authorList>
    </citation>
    <scope>NUCLEOTIDE SEQUENCE [LARGE SCALE GENOMIC DNA]</scope>
    <source>
        <strain evidence="1 2">ZUN179</strain>
    </source>
</reference>
<accession>M6UXF6</accession>
<dbReference type="Proteomes" id="UP000012160">
    <property type="component" value="Unassembled WGS sequence"/>
</dbReference>
<dbReference type="EMBL" id="AHOQ02000004">
    <property type="protein sequence ID" value="EMO47421.1"/>
    <property type="molecule type" value="Genomic_DNA"/>
</dbReference>
<sequence length="227" mass="24401">MDVSFGYTGDNVTSKTIFPSSASPITTTFGYDTFGNVISVNDPASGTSTITYDPVFNHFPVTKTNALGHGTTTNYDFATGLETSVTDPNGAITQTSYDSYGRKASVTYPGESSPNETYVYSNTGEYDLANLNNNESVTKTIRDNASGSVNTSKIFRDPFGNTIRTETNTALSGVNTIEESYFDYPNGRLLQTTKAYLSVQTPQVVTYQYNDPDGVLTSITEPSASGS</sequence>
<proteinExistence type="predicted"/>
<comment type="caution">
    <text evidence="1">The sequence shown here is derived from an EMBL/GenBank/DDBJ whole genome shotgun (WGS) entry which is preliminary data.</text>
</comment>
<evidence type="ECO:0000313" key="1">
    <source>
        <dbReference type="EMBL" id="EMO47421.1"/>
    </source>
</evidence>
<dbReference type="NCBIfam" id="TIGR01643">
    <property type="entry name" value="YD_repeat_2x"/>
    <property type="match status" value="2"/>
</dbReference>
<evidence type="ECO:0000313" key="2">
    <source>
        <dbReference type="Proteomes" id="UP000012160"/>
    </source>
</evidence>
<organism evidence="1 2">
    <name type="scientific">Leptospira santarosai str. ZUN179</name>
    <dbReference type="NCBI Taxonomy" id="1049985"/>
    <lineage>
        <taxon>Bacteria</taxon>
        <taxon>Pseudomonadati</taxon>
        <taxon>Spirochaetota</taxon>
        <taxon>Spirochaetia</taxon>
        <taxon>Leptospirales</taxon>
        <taxon>Leptospiraceae</taxon>
        <taxon>Leptospira</taxon>
    </lineage>
</organism>
<dbReference type="AlphaFoldDB" id="M6UXF6"/>
<dbReference type="Pfam" id="PF05593">
    <property type="entry name" value="RHS_repeat"/>
    <property type="match status" value="1"/>
</dbReference>
<dbReference type="PANTHER" id="PTHR32305:SF15">
    <property type="entry name" value="PROTEIN RHSA-RELATED"/>
    <property type="match status" value="1"/>
</dbReference>